<accession>A0AAW1WK95</accession>
<reference evidence="2 3" key="1">
    <citation type="journal article" date="2023" name="G3 (Bethesda)">
        <title>A chromosome-length genome assembly and annotation of blackberry (Rubus argutus, cv. 'Hillquist').</title>
        <authorList>
            <person name="Bruna T."/>
            <person name="Aryal R."/>
            <person name="Dudchenko O."/>
            <person name="Sargent D.J."/>
            <person name="Mead D."/>
            <person name="Buti M."/>
            <person name="Cavallini A."/>
            <person name="Hytonen T."/>
            <person name="Andres J."/>
            <person name="Pham M."/>
            <person name="Weisz D."/>
            <person name="Mascagni F."/>
            <person name="Usai G."/>
            <person name="Natali L."/>
            <person name="Bassil N."/>
            <person name="Fernandez G.E."/>
            <person name="Lomsadze A."/>
            <person name="Armour M."/>
            <person name="Olukolu B."/>
            <person name="Poorten T."/>
            <person name="Britton C."/>
            <person name="Davik J."/>
            <person name="Ashrafi H."/>
            <person name="Aiden E.L."/>
            <person name="Borodovsky M."/>
            <person name="Worthington M."/>
        </authorList>
    </citation>
    <scope>NUCLEOTIDE SEQUENCE [LARGE SCALE GENOMIC DNA]</scope>
    <source>
        <strain evidence="2">PI 553951</strain>
    </source>
</reference>
<evidence type="ECO:0000313" key="3">
    <source>
        <dbReference type="Proteomes" id="UP001457282"/>
    </source>
</evidence>
<dbReference type="EMBL" id="JBEDUW010000006">
    <property type="protein sequence ID" value="KAK9923984.1"/>
    <property type="molecule type" value="Genomic_DNA"/>
</dbReference>
<keyword evidence="3" id="KW-1185">Reference proteome</keyword>
<name>A0AAW1WK95_RUBAR</name>
<evidence type="ECO:0000313" key="2">
    <source>
        <dbReference type="EMBL" id="KAK9923984.1"/>
    </source>
</evidence>
<protein>
    <submittedName>
        <fullName evidence="2">Uncharacterized protein</fullName>
    </submittedName>
</protein>
<gene>
    <name evidence="2" type="ORF">M0R45_032376</name>
</gene>
<organism evidence="2 3">
    <name type="scientific">Rubus argutus</name>
    <name type="common">Southern blackberry</name>
    <dbReference type="NCBI Taxonomy" id="59490"/>
    <lineage>
        <taxon>Eukaryota</taxon>
        <taxon>Viridiplantae</taxon>
        <taxon>Streptophyta</taxon>
        <taxon>Embryophyta</taxon>
        <taxon>Tracheophyta</taxon>
        <taxon>Spermatophyta</taxon>
        <taxon>Magnoliopsida</taxon>
        <taxon>eudicotyledons</taxon>
        <taxon>Gunneridae</taxon>
        <taxon>Pentapetalae</taxon>
        <taxon>rosids</taxon>
        <taxon>fabids</taxon>
        <taxon>Rosales</taxon>
        <taxon>Rosaceae</taxon>
        <taxon>Rosoideae</taxon>
        <taxon>Rosoideae incertae sedis</taxon>
        <taxon>Rubus</taxon>
    </lineage>
</organism>
<sequence length="92" mass="10248">MSPIDRKVRKRAKAKAKAKAQAEAKAKAKAKTEAEAKAKAKTEAIAKAKAMFSRSNQSENPAFRALVDKLREYGDVNMVYETVDFADDIIMW</sequence>
<dbReference type="AlphaFoldDB" id="A0AAW1WK95"/>
<evidence type="ECO:0000256" key="1">
    <source>
        <dbReference type="SAM" id="MobiDB-lite"/>
    </source>
</evidence>
<proteinExistence type="predicted"/>
<feature type="compositionally biased region" description="Basic and acidic residues" evidence="1">
    <location>
        <begin position="20"/>
        <end position="39"/>
    </location>
</feature>
<comment type="caution">
    <text evidence="2">The sequence shown here is derived from an EMBL/GenBank/DDBJ whole genome shotgun (WGS) entry which is preliminary data.</text>
</comment>
<feature type="compositionally biased region" description="Basic residues" evidence="1">
    <location>
        <begin position="7"/>
        <end position="18"/>
    </location>
</feature>
<feature type="region of interest" description="Disordered" evidence="1">
    <location>
        <begin position="1"/>
        <end position="39"/>
    </location>
</feature>
<dbReference type="Proteomes" id="UP001457282">
    <property type="component" value="Unassembled WGS sequence"/>
</dbReference>